<dbReference type="CDD" id="cd12091">
    <property type="entry name" value="FANCM_ID"/>
    <property type="match status" value="1"/>
</dbReference>
<dbReference type="SMART" id="SM00487">
    <property type="entry name" value="DEXDc"/>
    <property type="match status" value="1"/>
</dbReference>
<protein>
    <recommendedName>
        <fullName evidence="13">ATP-dependent DNA helicase</fullName>
        <ecNumber evidence="13">3.6.4.12</ecNumber>
    </recommendedName>
</protein>
<name>A0A6A6VSJ6_9PEZI</name>
<accession>A0A6A6VSJ6</accession>
<dbReference type="PROSITE" id="PS51192">
    <property type="entry name" value="HELICASE_ATP_BIND_1"/>
    <property type="match status" value="1"/>
</dbReference>
<keyword evidence="18" id="KW-1185">Reference proteome</keyword>
<reference evidence="17" key="1">
    <citation type="journal article" date="2020" name="Stud. Mycol.">
        <title>101 Dothideomycetes genomes: a test case for predicting lifestyles and emergence of pathogens.</title>
        <authorList>
            <person name="Haridas S."/>
            <person name="Albert R."/>
            <person name="Binder M."/>
            <person name="Bloem J."/>
            <person name="Labutti K."/>
            <person name="Salamov A."/>
            <person name="Andreopoulos B."/>
            <person name="Baker S."/>
            <person name="Barry K."/>
            <person name="Bills G."/>
            <person name="Bluhm B."/>
            <person name="Cannon C."/>
            <person name="Castanera R."/>
            <person name="Culley D."/>
            <person name="Daum C."/>
            <person name="Ezra D."/>
            <person name="Gonzalez J."/>
            <person name="Henrissat B."/>
            <person name="Kuo A."/>
            <person name="Liang C."/>
            <person name="Lipzen A."/>
            <person name="Lutzoni F."/>
            <person name="Magnuson J."/>
            <person name="Mondo S."/>
            <person name="Nolan M."/>
            <person name="Ohm R."/>
            <person name="Pangilinan J."/>
            <person name="Park H.-J."/>
            <person name="Ramirez L."/>
            <person name="Alfaro M."/>
            <person name="Sun H."/>
            <person name="Tritt A."/>
            <person name="Yoshinaga Y."/>
            <person name="Zwiers L.-H."/>
            <person name="Turgeon B."/>
            <person name="Goodwin S."/>
            <person name="Spatafora J."/>
            <person name="Crous P."/>
            <person name="Grigoriev I."/>
        </authorList>
    </citation>
    <scope>NUCLEOTIDE SEQUENCE</scope>
    <source>
        <strain evidence="17">CBS 121739</strain>
    </source>
</reference>
<evidence type="ECO:0000259" key="15">
    <source>
        <dbReference type="PROSITE" id="PS51192"/>
    </source>
</evidence>
<feature type="region of interest" description="Disordered" evidence="14">
    <location>
        <begin position="206"/>
        <end position="227"/>
    </location>
</feature>
<organism evidence="17 18">
    <name type="scientific">Pseudovirgaria hyperparasitica</name>
    <dbReference type="NCBI Taxonomy" id="470096"/>
    <lineage>
        <taxon>Eukaryota</taxon>
        <taxon>Fungi</taxon>
        <taxon>Dikarya</taxon>
        <taxon>Ascomycota</taxon>
        <taxon>Pezizomycotina</taxon>
        <taxon>Dothideomycetes</taxon>
        <taxon>Dothideomycetes incertae sedis</taxon>
        <taxon>Acrospermales</taxon>
        <taxon>Acrospermaceae</taxon>
        <taxon>Pseudovirgaria</taxon>
    </lineage>
</organism>
<evidence type="ECO:0000256" key="2">
    <source>
        <dbReference type="ARBA" id="ARBA00004123"/>
    </source>
</evidence>
<comment type="function">
    <text evidence="1 13">ATP-dependent DNA helicase involved in DNA damage repair by homologous recombination and in genome maintenance. Capable of unwinding D-loops. Plays a role in limiting crossover recombinants during mitotic DNA double-strand break (DSB) repair. Component of a FANCM-MHF complex which promotes gene conversion at blocked replication forks, probably by reversal of the stalled fork.</text>
</comment>
<evidence type="ECO:0000256" key="6">
    <source>
        <dbReference type="ARBA" id="ARBA00022763"/>
    </source>
</evidence>
<dbReference type="InterPro" id="IPR027417">
    <property type="entry name" value="P-loop_NTPase"/>
</dbReference>
<keyword evidence="11" id="KW-0539">Nucleus</keyword>
<dbReference type="InterPro" id="IPR039686">
    <property type="entry name" value="FANCM/Mph1-like_ID"/>
</dbReference>
<dbReference type="PANTHER" id="PTHR14025:SF20">
    <property type="entry name" value="FANCONI ANEMIA GROUP M PROTEIN"/>
    <property type="match status" value="1"/>
</dbReference>
<dbReference type="CDD" id="cd18033">
    <property type="entry name" value="DEXDc_FANCM"/>
    <property type="match status" value="1"/>
</dbReference>
<dbReference type="InterPro" id="IPR001650">
    <property type="entry name" value="Helicase_C-like"/>
</dbReference>
<evidence type="ECO:0000259" key="16">
    <source>
        <dbReference type="PROSITE" id="PS51194"/>
    </source>
</evidence>
<dbReference type="PANTHER" id="PTHR14025">
    <property type="entry name" value="FANCONI ANEMIA GROUP M FANCM FAMILY MEMBER"/>
    <property type="match status" value="1"/>
</dbReference>
<dbReference type="SMART" id="SM00490">
    <property type="entry name" value="HELICc"/>
    <property type="match status" value="1"/>
</dbReference>
<comment type="similarity">
    <text evidence="3 13">Belongs to the DEAD box helicase family. DEAH subfamily. FANCM sub-subfamily.</text>
</comment>
<keyword evidence="10" id="KW-0234">DNA repair</keyword>
<feature type="region of interest" description="Disordered" evidence="14">
    <location>
        <begin position="832"/>
        <end position="862"/>
    </location>
</feature>
<evidence type="ECO:0000256" key="12">
    <source>
        <dbReference type="ARBA" id="ARBA00047995"/>
    </source>
</evidence>
<dbReference type="InterPro" id="IPR006935">
    <property type="entry name" value="Helicase/UvrB_N"/>
</dbReference>
<dbReference type="Pfam" id="PF00271">
    <property type="entry name" value="Helicase_C"/>
    <property type="match status" value="1"/>
</dbReference>
<dbReference type="InterPro" id="IPR044749">
    <property type="entry name" value="FANCM_DEXDc"/>
</dbReference>
<evidence type="ECO:0000256" key="10">
    <source>
        <dbReference type="ARBA" id="ARBA00023204"/>
    </source>
</evidence>
<evidence type="ECO:0000256" key="11">
    <source>
        <dbReference type="ARBA" id="ARBA00023242"/>
    </source>
</evidence>
<keyword evidence="9" id="KW-0067">ATP-binding</keyword>
<dbReference type="GO" id="GO:0045003">
    <property type="term" value="P:double-strand break repair via synthesis-dependent strand annealing"/>
    <property type="evidence" value="ECO:0007669"/>
    <property type="project" value="TreeGrafter"/>
</dbReference>
<evidence type="ECO:0000256" key="7">
    <source>
        <dbReference type="ARBA" id="ARBA00022801"/>
    </source>
</evidence>
<keyword evidence="7 17" id="KW-0378">Hydrolase</keyword>
<evidence type="ECO:0000313" key="17">
    <source>
        <dbReference type="EMBL" id="KAF2753193.1"/>
    </source>
</evidence>
<dbReference type="EC" id="3.6.4.12" evidence="13"/>
<keyword evidence="5" id="KW-0547">Nucleotide-binding</keyword>
<evidence type="ECO:0000313" key="18">
    <source>
        <dbReference type="Proteomes" id="UP000799437"/>
    </source>
</evidence>
<dbReference type="GO" id="GO:0036297">
    <property type="term" value="P:interstrand cross-link repair"/>
    <property type="evidence" value="ECO:0007669"/>
    <property type="project" value="UniProtKB-ARBA"/>
</dbReference>
<dbReference type="GO" id="GO:0043138">
    <property type="term" value="F:3'-5' DNA helicase activity"/>
    <property type="evidence" value="ECO:0007669"/>
    <property type="project" value="InterPro"/>
</dbReference>
<gene>
    <name evidence="17" type="ORF">EJ05DRAFT_470411</name>
</gene>
<feature type="domain" description="Helicase C-terminal" evidence="16">
    <location>
        <begin position="641"/>
        <end position="809"/>
    </location>
</feature>
<feature type="region of interest" description="Disordered" evidence="14">
    <location>
        <begin position="33"/>
        <end position="78"/>
    </location>
</feature>
<dbReference type="SUPFAM" id="SSF52540">
    <property type="entry name" value="P-loop containing nucleoside triphosphate hydrolases"/>
    <property type="match status" value="1"/>
</dbReference>
<evidence type="ECO:0000256" key="5">
    <source>
        <dbReference type="ARBA" id="ARBA00022741"/>
    </source>
</evidence>
<evidence type="ECO:0000256" key="1">
    <source>
        <dbReference type="ARBA" id="ARBA00003813"/>
    </source>
</evidence>
<dbReference type="Pfam" id="PF04851">
    <property type="entry name" value="ResIII"/>
    <property type="match status" value="1"/>
</dbReference>
<dbReference type="GeneID" id="54483994"/>
<comment type="catalytic activity">
    <reaction evidence="12 13">
        <text>ATP + H2O = ADP + phosphate + H(+)</text>
        <dbReference type="Rhea" id="RHEA:13065"/>
        <dbReference type="ChEBI" id="CHEBI:15377"/>
        <dbReference type="ChEBI" id="CHEBI:15378"/>
        <dbReference type="ChEBI" id="CHEBI:30616"/>
        <dbReference type="ChEBI" id="CHEBI:43474"/>
        <dbReference type="ChEBI" id="CHEBI:456216"/>
        <dbReference type="EC" id="3.6.4.12"/>
    </reaction>
</comment>
<feature type="compositionally biased region" description="Basic and acidic residues" evidence="14">
    <location>
        <begin position="40"/>
        <end position="52"/>
    </location>
</feature>
<feature type="region of interest" description="Disordered" evidence="14">
    <location>
        <begin position="134"/>
        <end position="177"/>
    </location>
</feature>
<dbReference type="Proteomes" id="UP000799437">
    <property type="component" value="Unassembled WGS sequence"/>
</dbReference>
<dbReference type="CDD" id="cd18801">
    <property type="entry name" value="SF2_C_FANCM_Hef"/>
    <property type="match status" value="1"/>
</dbReference>
<feature type="compositionally biased region" description="Polar residues" evidence="14">
    <location>
        <begin position="134"/>
        <end position="143"/>
    </location>
</feature>
<dbReference type="FunFam" id="3.40.50.300:FF:000861">
    <property type="entry name" value="Fanconi anemia, complementation group M"/>
    <property type="match status" value="1"/>
</dbReference>
<sequence>MPDSDYGDFDDDDLIAATGLLTGDAPTDAAAAAAAADFEDSPRPAKRLKLDSRTGYANGSLNAYGFGREKSANASGPAPLASELHAMKNRFAPPPRPAAGKVNGGGVAHGSKLQRPGARKAVVKTSTKVPTYQYTASQIPSSDSPHRNGYVSRTGVGLPPSKKKKKQTPQVGAAECSDSDDAFESLVIPRFTTGFDTNGELADIPSDAFDYSSSSPQKSQSSRAGVGGVVAAPQTGLRQTTLFGRGLEARPASQLNNRLDHAKPAQDEPPTHHQLNIDAMTTWIYPINIGSIRDYQFNIVQRGLFHNLLVALPTGLGKTFIAATIMLNWYRWTKSAQIVFVAPTKPLVSQQVQACFGIAGIPRSDTSMLTGGVSPGLRAEEWSSKRVFFMTPQTMINDLKSGICDPKRLILIVIDEAHKATGAYAYAEIVKFVRRFNQSFRVLALTATPGSDVESVQEVIDSLDISRVEIRTEQSLDIRQYVYHRQIDKHVFDNTDEMEMCMDLYSKAVRPVLARLNGQNAYWVKDPIALTPFGLTKAMGQWFASDAGRKAPYAVKGMVKTIFSTLASLAHSMDLLKYHGMRPFYSGLQHFQDQGDTNGGKYRKEIVQNEDFQKMMSRLRTWNNLPDFIGHPKLEFLTQRVLTHFMDAGDGRGLDCQPPSSTRVMIFAHWRDSAEDIVRVLKRHEPMIRAHVFVGQAASRNSDGMDQKYQLEIMHKFKTGAYNTLVATSIGEEGLDIGEIDLIVCYDSKASPIRMLQRMGRTGRKRAGKIILLQMKGKEETDAAKAKDNYEKMQEMIANGTRFTFHDDRNRRIVPKEFQPLVDKRVVDIPLENSQEGLPEPKKRGGRAPKRPPKKFNMPDGAITGFVSVSRLNDDPVFVELSQNHKPAKAKAQAAPRDDIAINPPLSELVLSPSEEAQLDRYLSVTDDSEVITLPNLTRYPERQRQPYRTIAFKSPGRASKGFVKAVNAMSTVDAARVSRWEDMGVTLDTTSEEDLGLPRDFINMDVDMVRDAVEIVEFDVDMDTLPLPKHTKAPKAPRAPRAPKAPKTPKAPKAPRRGAKTTVSNRVSDMIEDDMVADGRSSSPPATDPRMRFLSQAVSLGDSDTSGEDEEDDVPDSELADFIADDLEPVPIATSSPPPPSRIRPSHLFSSSVHDNDDSDEELPDATSFARPRKKGAVPPAEVLDVSSENEEEGPVVVAQQAGRKRLRRVVDSDDSEE</sequence>
<dbReference type="PROSITE" id="PS51194">
    <property type="entry name" value="HELICASE_CTER"/>
    <property type="match status" value="1"/>
</dbReference>
<evidence type="ECO:0000256" key="14">
    <source>
        <dbReference type="SAM" id="MobiDB-lite"/>
    </source>
</evidence>
<comment type="subunit">
    <text evidence="4 13">Interacts with the MHF histone-fold complex to form the FANCM-MHF complex.</text>
</comment>
<feature type="compositionally biased region" description="Basic residues" evidence="14">
    <location>
        <begin position="844"/>
        <end position="854"/>
    </location>
</feature>
<keyword evidence="6" id="KW-0227">DNA damage</keyword>
<dbReference type="GO" id="GO:0000400">
    <property type="term" value="F:four-way junction DNA binding"/>
    <property type="evidence" value="ECO:0007669"/>
    <property type="project" value="TreeGrafter"/>
</dbReference>
<dbReference type="EMBL" id="ML996585">
    <property type="protein sequence ID" value="KAF2753193.1"/>
    <property type="molecule type" value="Genomic_DNA"/>
</dbReference>
<dbReference type="RefSeq" id="XP_033595644.1">
    <property type="nucleotide sequence ID" value="XM_033742940.1"/>
</dbReference>
<evidence type="ECO:0000256" key="13">
    <source>
        <dbReference type="RuleBase" id="RU367027"/>
    </source>
</evidence>
<feature type="region of interest" description="Disordered" evidence="14">
    <location>
        <begin position="1026"/>
        <end position="1219"/>
    </location>
</feature>
<dbReference type="GO" id="GO:0005634">
    <property type="term" value="C:nucleus"/>
    <property type="evidence" value="ECO:0007669"/>
    <property type="project" value="UniProtKB-SubCell"/>
</dbReference>
<dbReference type="GO" id="GO:0009378">
    <property type="term" value="F:four-way junction helicase activity"/>
    <property type="evidence" value="ECO:0007669"/>
    <property type="project" value="TreeGrafter"/>
</dbReference>
<feature type="compositionally biased region" description="Acidic residues" evidence="14">
    <location>
        <begin position="1106"/>
        <end position="1129"/>
    </location>
</feature>
<feature type="region of interest" description="Disordered" evidence="14">
    <location>
        <begin position="90"/>
        <end position="122"/>
    </location>
</feature>
<dbReference type="GO" id="GO:0005524">
    <property type="term" value="F:ATP binding"/>
    <property type="evidence" value="ECO:0007669"/>
    <property type="project" value="UniProtKB-UniRule"/>
</dbReference>
<evidence type="ECO:0000256" key="4">
    <source>
        <dbReference type="ARBA" id="ARBA00011390"/>
    </source>
</evidence>
<dbReference type="InterPro" id="IPR014001">
    <property type="entry name" value="Helicase_ATP-bd"/>
</dbReference>
<dbReference type="GO" id="GO:0016787">
    <property type="term" value="F:hydrolase activity"/>
    <property type="evidence" value="ECO:0007669"/>
    <property type="project" value="UniProtKB-KW"/>
</dbReference>
<dbReference type="AlphaFoldDB" id="A0A6A6VSJ6"/>
<dbReference type="Gene3D" id="3.40.50.300">
    <property type="entry name" value="P-loop containing nucleotide triphosphate hydrolases"/>
    <property type="match status" value="2"/>
</dbReference>
<feature type="domain" description="Helicase ATP-binding" evidence="15">
    <location>
        <begin position="299"/>
        <end position="467"/>
    </location>
</feature>
<proteinExistence type="inferred from homology"/>
<evidence type="ECO:0000256" key="3">
    <source>
        <dbReference type="ARBA" id="ARBA00009889"/>
    </source>
</evidence>
<dbReference type="Gene3D" id="1.20.1320.20">
    <property type="entry name" value="hef helicase domain"/>
    <property type="match status" value="1"/>
</dbReference>
<evidence type="ECO:0000256" key="9">
    <source>
        <dbReference type="ARBA" id="ARBA00022840"/>
    </source>
</evidence>
<keyword evidence="8" id="KW-0347">Helicase</keyword>
<feature type="compositionally biased region" description="Low complexity" evidence="14">
    <location>
        <begin position="212"/>
        <end position="222"/>
    </location>
</feature>
<comment type="subcellular location">
    <subcellularLocation>
        <location evidence="2 13">Nucleus</location>
    </subcellularLocation>
</comment>
<evidence type="ECO:0000256" key="8">
    <source>
        <dbReference type="ARBA" id="ARBA00022806"/>
    </source>
</evidence>
<dbReference type="OrthoDB" id="164902at2759"/>